<protein>
    <submittedName>
        <fullName evidence="2">Uncharacterized protein</fullName>
    </submittedName>
</protein>
<sequence length="161" mass="18760">MLLYAFEELKNSAEGFFRDELRPLLHRLDDISGHCFVLRSWKSETALRKFAVSFFSKLLPFSLFLAVPLPWPVRRKRKKGKEEEKRKKGKEEEEKKIKKQSCPLRFELDDDDIDVTTSSGSFRLSGVMTITKGDHVWVTCCDEVPMDFGCDGIRDNLRRVI</sequence>
<proteinExistence type="predicted"/>
<gene>
    <name evidence="2" type="ORF">AXF42_Ash004259</name>
</gene>
<name>A0A2I0A2E7_9ASPA</name>
<evidence type="ECO:0000256" key="1">
    <source>
        <dbReference type="SAM" id="MobiDB-lite"/>
    </source>
</evidence>
<evidence type="ECO:0000313" key="2">
    <source>
        <dbReference type="EMBL" id="PKA49718.1"/>
    </source>
</evidence>
<feature type="compositionally biased region" description="Basic and acidic residues" evidence="1">
    <location>
        <begin position="80"/>
        <end position="96"/>
    </location>
</feature>
<feature type="region of interest" description="Disordered" evidence="1">
    <location>
        <begin position="75"/>
        <end position="98"/>
    </location>
</feature>
<keyword evidence="3" id="KW-1185">Reference proteome</keyword>
<dbReference type="Proteomes" id="UP000236161">
    <property type="component" value="Unassembled WGS sequence"/>
</dbReference>
<dbReference type="EMBL" id="KZ452037">
    <property type="protein sequence ID" value="PKA49718.1"/>
    <property type="molecule type" value="Genomic_DNA"/>
</dbReference>
<accession>A0A2I0A2E7</accession>
<evidence type="ECO:0000313" key="3">
    <source>
        <dbReference type="Proteomes" id="UP000236161"/>
    </source>
</evidence>
<dbReference type="AlphaFoldDB" id="A0A2I0A2E7"/>
<organism evidence="2 3">
    <name type="scientific">Apostasia shenzhenica</name>
    <dbReference type="NCBI Taxonomy" id="1088818"/>
    <lineage>
        <taxon>Eukaryota</taxon>
        <taxon>Viridiplantae</taxon>
        <taxon>Streptophyta</taxon>
        <taxon>Embryophyta</taxon>
        <taxon>Tracheophyta</taxon>
        <taxon>Spermatophyta</taxon>
        <taxon>Magnoliopsida</taxon>
        <taxon>Liliopsida</taxon>
        <taxon>Asparagales</taxon>
        <taxon>Orchidaceae</taxon>
        <taxon>Apostasioideae</taxon>
        <taxon>Apostasia</taxon>
    </lineage>
</organism>
<reference evidence="2 3" key="1">
    <citation type="journal article" date="2017" name="Nature">
        <title>The Apostasia genome and the evolution of orchids.</title>
        <authorList>
            <person name="Zhang G.Q."/>
            <person name="Liu K.W."/>
            <person name="Li Z."/>
            <person name="Lohaus R."/>
            <person name="Hsiao Y.Y."/>
            <person name="Niu S.C."/>
            <person name="Wang J.Y."/>
            <person name="Lin Y.C."/>
            <person name="Xu Q."/>
            <person name="Chen L.J."/>
            <person name="Yoshida K."/>
            <person name="Fujiwara S."/>
            <person name="Wang Z.W."/>
            <person name="Zhang Y.Q."/>
            <person name="Mitsuda N."/>
            <person name="Wang M."/>
            <person name="Liu G.H."/>
            <person name="Pecoraro L."/>
            <person name="Huang H.X."/>
            <person name="Xiao X.J."/>
            <person name="Lin M."/>
            <person name="Wu X.Y."/>
            <person name="Wu W.L."/>
            <person name="Chen Y.Y."/>
            <person name="Chang S.B."/>
            <person name="Sakamoto S."/>
            <person name="Ohme-Takagi M."/>
            <person name="Yagi M."/>
            <person name="Zeng S.J."/>
            <person name="Shen C.Y."/>
            <person name="Yeh C.M."/>
            <person name="Luo Y.B."/>
            <person name="Tsai W.C."/>
            <person name="Van de Peer Y."/>
            <person name="Liu Z.J."/>
        </authorList>
    </citation>
    <scope>NUCLEOTIDE SEQUENCE [LARGE SCALE GENOMIC DNA]</scope>
    <source>
        <strain evidence="3">cv. Shenzhen</strain>
        <tissue evidence="2">Stem</tissue>
    </source>
</reference>